<organism evidence="1 2">
    <name type="scientific">Maribacter cobaltidurans</name>
    <dbReference type="NCBI Taxonomy" id="1178778"/>
    <lineage>
        <taxon>Bacteria</taxon>
        <taxon>Pseudomonadati</taxon>
        <taxon>Bacteroidota</taxon>
        <taxon>Flavobacteriia</taxon>
        <taxon>Flavobacteriales</taxon>
        <taxon>Flavobacteriaceae</taxon>
        <taxon>Maribacter</taxon>
    </lineage>
</organism>
<dbReference type="EMBL" id="CP022957">
    <property type="protein sequence ID" value="ASV29732.1"/>
    <property type="molecule type" value="Genomic_DNA"/>
</dbReference>
<gene>
    <name evidence="1" type="ORF">CJ263_05590</name>
</gene>
<accession>A0A223V341</accession>
<evidence type="ECO:0000313" key="2">
    <source>
        <dbReference type="Proteomes" id="UP000215244"/>
    </source>
</evidence>
<dbReference type="KEGG" id="marb:CJ263_05590"/>
<dbReference type="OrthoDB" id="2987530at2"/>
<name>A0A223V341_9FLAO</name>
<protein>
    <submittedName>
        <fullName evidence="1">Uncharacterized protein</fullName>
    </submittedName>
</protein>
<proteinExistence type="predicted"/>
<reference evidence="1 2" key="1">
    <citation type="submission" date="2017-08" db="EMBL/GenBank/DDBJ databases">
        <title>The complete genome sequence of Maribacter sp. B1, isolated from deep-sea sediment.</title>
        <authorList>
            <person name="Wu Y.-H."/>
            <person name="Cheng H."/>
            <person name="Xu X.-W."/>
        </authorList>
    </citation>
    <scope>NUCLEOTIDE SEQUENCE [LARGE SCALE GENOMIC DNA]</scope>
    <source>
        <strain evidence="1 2">B1</strain>
    </source>
</reference>
<dbReference type="Proteomes" id="UP000215244">
    <property type="component" value="Chromosome"/>
</dbReference>
<evidence type="ECO:0000313" key="1">
    <source>
        <dbReference type="EMBL" id="ASV29732.1"/>
    </source>
</evidence>
<sequence length="265" mass="29334">MKPIEKIKELIQTVKIHLGNENLHDDVSYTAFWLGLLPIPGFQQCNQVIDRIASNKALKIRLDDIWSEINSTNDKISTIEDDIEKLQEIGGTVNYNNSLKEQVESIIDEIIGELKSDTETEWIMETENWSYQEVLNSFVEADFAAIIAKNNSTNVVENTEIKAKKTHLHAKDNSKNFIDKTRFSSSEGSVGMDGITTQGDITVQGSGIGLGAGSALIFGGNPNLVSGNCPFCNTKIQVDKRQLTGYTSVRCPNPTCGRTMNFTIN</sequence>
<keyword evidence="2" id="KW-1185">Reference proteome</keyword>
<dbReference type="RefSeq" id="WP_094996356.1">
    <property type="nucleotide sequence ID" value="NZ_BMJL01000030.1"/>
</dbReference>
<dbReference type="AlphaFoldDB" id="A0A223V341"/>